<dbReference type="InterPro" id="IPR015943">
    <property type="entry name" value="WD40/YVTN_repeat-like_dom_sf"/>
</dbReference>
<name>A0AAD8ES16_DIPPU</name>
<gene>
    <name evidence="2" type="ORF">L9F63_026205</name>
</gene>
<dbReference type="GO" id="GO:0000398">
    <property type="term" value="P:mRNA splicing, via spliceosome"/>
    <property type="evidence" value="ECO:0007669"/>
    <property type="project" value="TreeGrafter"/>
</dbReference>
<dbReference type="EMBL" id="JASPKZ010000162">
    <property type="protein sequence ID" value="KAJ9600658.1"/>
    <property type="molecule type" value="Genomic_DNA"/>
</dbReference>
<dbReference type="AlphaFoldDB" id="A0AAD8ES16"/>
<dbReference type="InterPro" id="IPR001680">
    <property type="entry name" value="WD40_rpt"/>
</dbReference>
<reference evidence="2" key="2">
    <citation type="submission" date="2023-05" db="EMBL/GenBank/DDBJ databases">
        <authorList>
            <person name="Fouks B."/>
        </authorList>
    </citation>
    <scope>NUCLEOTIDE SEQUENCE</scope>
    <source>
        <strain evidence="2">Stay&amp;Tobe</strain>
        <tissue evidence="2">Testes</tissue>
    </source>
</reference>
<proteinExistence type="predicted"/>
<dbReference type="Proteomes" id="UP001233999">
    <property type="component" value="Unassembled WGS sequence"/>
</dbReference>
<comment type="caution">
    <text evidence="2">The sequence shown here is derived from an EMBL/GenBank/DDBJ whole genome shotgun (WGS) entry which is preliminary data.</text>
</comment>
<dbReference type="Pfam" id="PF00400">
    <property type="entry name" value="WD40"/>
    <property type="match status" value="1"/>
</dbReference>
<dbReference type="GO" id="GO:0030621">
    <property type="term" value="F:U4 snRNA binding"/>
    <property type="evidence" value="ECO:0007669"/>
    <property type="project" value="TreeGrafter"/>
</dbReference>
<keyword evidence="3" id="KW-1185">Reference proteome</keyword>
<dbReference type="GO" id="GO:0046540">
    <property type="term" value="C:U4/U6 x U5 tri-snRNP complex"/>
    <property type="evidence" value="ECO:0007669"/>
    <property type="project" value="TreeGrafter"/>
</dbReference>
<evidence type="ECO:0000256" key="1">
    <source>
        <dbReference type="SAM" id="MobiDB-lite"/>
    </source>
</evidence>
<protein>
    <submittedName>
        <fullName evidence="2">Uncharacterized protein</fullName>
    </submittedName>
</protein>
<feature type="non-terminal residue" evidence="2">
    <location>
        <position position="122"/>
    </location>
</feature>
<accession>A0AAD8ES16</accession>
<feature type="region of interest" description="Disordered" evidence="1">
    <location>
        <begin position="1"/>
        <end position="25"/>
    </location>
</feature>
<dbReference type="SMART" id="SM00320">
    <property type="entry name" value="WD40"/>
    <property type="match status" value="1"/>
</dbReference>
<evidence type="ECO:0000313" key="3">
    <source>
        <dbReference type="Proteomes" id="UP001233999"/>
    </source>
</evidence>
<dbReference type="Gene3D" id="2.130.10.10">
    <property type="entry name" value="YVTN repeat-like/Quinoprotein amine dehydrogenase"/>
    <property type="match status" value="1"/>
</dbReference>
<evidence type="ECO:0000313" key="2">
    <source>
        <dbReference type="EMBL" id="KAJ9600658.1"/>
    </source>
</evidence>
<dbReference type="PANTHER" id="PTHR19846">
    <property type="entry name" value="WD40 REPEAT PROTEIN"/>
    <property type="match status" value="1"/>
</dbReference>
<dbReference type="PANTHER" id="PTHR19846:SF0">
    <property type="entry name" value="PRE-MRNA PROCESSING FACTOR 4"/>
    <property type="match status" value="1"/>
</dbReference>
<sequence>DEEDYSLPRAKQRLDEARKEQELAEATRTAKRQELQKKLTAVSIYCSQIGDTRPISFCEFSPDSKMLVTASWSGLCKVWSVPNCELALTLRGHNCNVGGYCLPSSCNGRGRKFSVCISILCS</sequence>
<organism evidence="2 3">
    <name type="scientific">Diploptera punctata</name>
    <name type="common">Pacific beetle cockroach</name>
    <dbReference type="NCBI Taxonomy" id="6984"/>
    <lineage>
        <taxon>Eukaryota</taxon>
        <taxon>Metazoa</taxon>
        <taxon>Ecdysozoa</taxon>
        <taxon>Arthropoda</taxon>
        <taxon>Hexapoda</taxon>
        <taxon>Insecta</taxon>
        <taxon>Pterygota</taxon>
        <taxon>Neoptera</taxon>
        <taxon>Polyneoptera</taxon>
        <taxon>Dictyoptera</taxon>
        <taxon>Blattodea</taxon>
        <taxon>Blaberoidea</taxon>
        <taxon>Blaberidae</taxon>
        <taxon>Diplopterinae</taxon>
        <taxon>Diploptera</taxon>
    </lineage>
</organism>
<dbReference type="InterPro" id="IPR036322">
    <property type="entry name" value="WD40_repeat_dom_sf"/>
</dbReference>
<feature type="compositionally biased region" description="Basic and acidic residues" evidence="1">
    <location>
        <begin position="12"/>
        <end position="22"/>
    </location>
</feature>
<dbReference type="GO" id="GO:0017070">
    <property type="term" value="F:U6 snRNA binding"/>
    <property type="evidence" value="ECO:0007669"/>
    <property type="project" value="TreeGrafter"/>
</dbReference>
<dbReference type="SUPFAM" id="SSF50978">
    <property type="entry name" value="WD40 repeat-like"/>
    <property type="match status" value="1"/>
</dbReference>
<reference evidence="2" key="1">
    <citation type="journal article" date="2023" name="IScience">
        <title>Live-bearing cockroach genome reveals convergent evolutionary mechanisms linked to viviparity in insects and beyond.</title>
        <authorList>
            <person name="Fouks B."/>
            <person name="Harrison M.C."/>
            <person name="Mikhailova A.A."/>
            <person name="Marchal E."/>
            <person name="English S."/>
            <person name="Carruthers M."/>
            <person name="Jennings E.C."/>
            <person name="Chiamaka E.L."/>
            <person name="Frigard R.A."/>
            <person name="Pippel M."/>
            <person name="Attardo G.M."/>
            <person name="Benoit J.B."/>
            <person name="Bornberg-Bauer E."/>
            <person name="Tobe S.S."/>
        </authorList>
    </citation>
    <scope>NUCLEOTIDE SEQUENCE</scope>
    <source>
        <strain evidence="2">Stay&amp;Tobe</strain>
    </source>
</reference>